<dbReference type="PANTHER" id="PTHR22550">
    <property type="entry name" value="SPORE GERMINATION PROTEIN"/>
    <property type="match status" value="1"/>
</dbReference>
<evidence type="ECO:0000313" key="5">
    <source>
        <dbReference type="Proteomes" id="UP000293142"/>
    </source>
</evidence>
<accession>A0A4Q9DVR3</accession>
<dbReference type="RefSeq" id="WP_131011855.1">
    <property type="nucleotide sequence ID" value="NZ_SIRE01000003.1"/>
</dbReference>
<reference evidence="4 5" key="1">
    <citation type="submission" date="2019-02" db="EMBL/GenBank/DDBJ databases">
        <title>Paenibacillus sp. nov., isolated from surface-sterilized tissue of Thalictrum simplex L.</title>
        <authorList>
            <person name="Tuo L."/>
        </authorList>
    </citation>
    <scope>NUCLEOTIDE SEQUENCE [LARGE SCALE GENOMIC DNA]</scope>
    <source>
        <strain evidence="4 5">N2SHLJ1</strain>
    </source>
</reference>
<dbReference type="AlphaFoldDB" id="A0A4Q9DVR3"/>
<dbReference type="PIRSF" id="PIRSF005690">
    <property type="entry name" value="GerBA"/>
    <property type="match status" value="1"/>
</dbReference>
<evidence type="ECO:0000256" key="2">
    <source>
        <dbReference type="ARBA" id="ARBA00023136"/>
    </source>
</evidence>
<dbReference type="OrthoDB" id="1726708at2"/>
<dbReference type="GO" id="GO:0016020">
    <property type="term" value="C:membrane"/>
    <property type="evidence" value="ECO:0007669"/>
    <property type="project" value="InterPro"/>
</dbReference>
<dbReference type="EMBL" id="SIRE01000003">
    <property type="protein sequence ID" value="TBL81144.1"/>
    <property type="molecule type" value="Genomic_DNA"/>
</dbReference>
<gene>
    <name evidence="4" type="ORF">EYB31_03355</name>
</gene>
<dbReference type="Pfam" id="PF03323">
    <property type="entry name" value="GerA"/>
    <property type="match status" value="1"/>
</dbReference>
<feature type="transmembrane region" description="Helical" evidence="3">
    <location>
        <begin position="258"/>
        <end position="279"/>
    </location>
</feature>
<comment type="caution">
    <text evidence="4">The sequence shown here is derived from an EMBL/GenBank/DDBJ whole genome shotgun (WGS) entry which is preliminary data.</text>
</comment>
<keyword evidence="5" id="KW-1185">Reference proteome</keyword>
<dbReference type="InterPro" id="IPR050768">
    <property type="entry name" value="UPF0353/GerABKA_families"/>
</dbReference>
<evidence type="ECO:0000256" key="3">
    <source>
        <dbReference type="SAM" id="Phobius"/>
    </source>
</evidence>
<keyword evidence="2 3" id="KW-0472">Membrane</keyword>
<protein>
    <submittedName>
        <fullName evidence="4">Spore germination protein</fullName>
    </submittedName>
</protein>
<evidence type="ECO:0000256" key="1">
    <source>
        <dbReference type="ARBA" id="ARBA00005278"/>
    </source>
</evidence>
<proteinExistence type="inferred from homology"/>
<sequence length="506" mass="55533">MSFLDQETAAAEPLLTSLQGNIQKIKAALGNSTDTIIREISTVKDNKLQMAIIYTSGLADEKVISDFILESVLFEHAAADYAVTIQTLKTAILTVGDVKDIKNFTSLYYAVRSGDAVILLEGQAVGIAASTRGWKDRGVSENSTESSVRGPREAFTESLRTNTALIRRKIKSPDLWMETKPIGQVTQTDVAIMYIKGIASDNIVEEVRNRLDKINIDGILESGYIEEFIQDVQYTPFPTVQNSERPDVIAAELLEGKIAIIVDGTPFVLLVPALFVSFLHAAEDYYHRADISSLVRILRFIGICIALLGPSLYIAITTYHQEMLPTELLISLAAQREGVPFPAFVEAFIMELAFEILREAGLRMPRTIGPAVSVVGTLVIGEAAVEAGIVSAAMVIVVAITAISSFIFPSYSLANSFRLLRFPLMGLAATFGLFGIIVGVIALVLHLCSLRSFGIPYMSPFAPTIPSDQKDALIRVPWRAMVSRPRLINRTNKIRKQQYPPRKPEP</sequence>
<dbReference type="Proteomes" id="UP000293142">
    <property type="component" value="Unassembled WGS sequence"/>
</dbReference>
<evidence type="ECO:0000313" key="4">
    <source>
        <dbReference type="EMBL" id="TBL81144.1"/>
    </source>
</evidence>
<keyword evidence="3" id="KW-0812">Transmembrane</keyword>
<feature type="transmembrane region" description="Helical" evidence="3">
    <location>
        <begin position="300"/>
        <end position="319"/>
    </location>
</feature>
<organism evidence="4 5">
    <name type="scientific">Paenibacillus thalictri</name>
    <dbReference type="NCBI Taxonomy" id="2527873"/>
    <lineage>
        <taxon>Bacteria</taxon>
        <taxon>Bacillati</taxon>
        <taxon>Bacillota</taxon>
        <taxon>Bacilli</taxon>
        <taxon>Bacillales</taxon>
        <taxon>Paenibacillaceae</taxon>
        <taxon>Paenibacillus</taxon>
    </lineage>
</organism>
<feature type="transmembrane region" description="Helical" evidence="3">
    <location>
        <begin position="428"/>
        <end position="448"/>
    </location>
</feature>
<comment type="similarity">
    <text evidence="1">Belongs to the GerABKA family.</text>
</comment>
<name>A0A4Q9DVR3_9BACL</name>
<feature type="transmembrane region" description="Helical" evidence="3">
    <location>
        <begin position="387"/>
        <end position="408"/>
    </location>
</feature>
<dbReference type="GO" id="GO:0009847">
    <property type="term" value="P:spore germination"/>
    <property type="evidence" value="ECO:0007669"/>
    <property type="project" value="InterPro"/>
</dbReference>
<dbReference type="InterPro" id="IPR004995">
    <property type="entry name" value="Spore_Ger"/>
</dbReference>
<keyword evidence="3" id="KW-1133">Transmembrane helix</keyword>
<dbReference type="PANTHER" id="PTHR22550:SF5">
    <property type="entry name" value="LEUCINE ZIPPER PROTEIN 4"/>
    <property type="match status" value="1"/>
</dbReference>